<dbReference type="RefSeq" id="WP_076453669.1">
    <property type="nucleotide sequence ID" value="NZ_FTOB01000001.1"/>
</dbReference>
<dbReference type="Gene3D" id="3.40.50.2000">
    <property type="entry name" value="Glycogen Phosphorylase B"/>
    <property type="match status" value="2"/>
</dbReference>
<keyword evidence="2" id="KW-0808">Transferase</keyword>
<sequence>MKIIVSHPTSNQVNRAMTLGLHNENLLQSFHTCFAAFPNDFLDKISELKPFEEIKKRKFDSSLQSITHIYPYREIMRLMMPRLGLKNLARTDNDPYSIWSVYKNFDKSVANRLIQESRNGATAIYAYEDGAYHSFQKAKTLGLKCFYDQPIGYWRAAQRMYQEEKEKWPEWVETIPSINNSEERLMNKDKELELADCVFAASTFTANTLKEFPGKINKIEVVPFGFPKVFEHKKFNSIKKNQKLRLLFVGGLSQRKGIANLFTAVNKFSDNVSLTVVGRKWNNKCEPLNEQLAKHNYIPSLPFPKILELMRDHDVFVFPSLFEGFGLVITEAMSQGLPVITTSNTAGGDLIKHGKNGWLVEAGNTENLEALIEDLVLNPSQIVPVAQEAMETARKRQWSVYSDEVNNIVKNL</sequence>
<proteinExistence type="predicted"/>
<organism evidence="2 3">
    <name type="scientific">Zobellia uliginosa</name>
    <dbReference type="NCBI Taxonomy" id="143224"/>
    <lineage>
        <taxon>Bacteria</taxon>
        <taxon>Pseudomonadati</taxon>
        <taxon>Bacteroidota</taxon>
        <taxon>Flavobacteriia</taxon>
        <taxon>Flavobacteriales</taxon>
        <taxon>Flavobacteriaceae</taxon>
        <taxon>Zobellia</taxon>
    </lineage>
</organism>
<dbReference type="SUPFAM" id="SSF53756">
    <property type="entry name" value="UDP-Glycosyltransferase/glycogen phosphorylase"/>
    <property type="match status" value="1"/>
</dbReference>
<comment type="caution">
    <text evidence="2">The sequence shown here is derived from an EMBL/GenBank/DDBJ whole genome shotgun (WGS) entry which is preliminary data.</text>
</comment>
<name>A0ABY1KJU5_9FLAO</name>
<dbReference type="Pfam" id="PF00534">
    <property type="entry name" value="Glycos_transf_1"/>
    <property type="match status" value="1"/>
</dbReference>
<protein>
    <submittedName>
        <fullName evidence="2">Glycosyl transferases group 1</fullName>
    </submittedName>
</protein>
<dbReference type="GO" id="GO:0016740">
    <property type="term" value="F:transferase activity"/>
    <property type="evidence" value="ECO:0007669"/>
    <property type="project" value="UniProtKB-KW"/>
</dbReference>
<dbReference type="InterPro" id="IPR050194">
    <property type="entry name" value="Glycosyltransferase_grp1"/>
</dbReference>
<evidence type="ECO:0000259" key="1">
    <source>
        <dbReference type="Pfam" id="PF00534"/>
    </source>
</evidence>
<feature type="domain" description="Glycosyl transferase family 1" evidence="1">
    <location>
        <begin position="232"/>
        <end position="394"/>
    </location>
</feature>
<gene>
    <name evidence="2" type="ORF">SAMN05421766_101881</name>
</gene>
<dbReference type="Proteomes" id="UP000185728">
    <property type="component" value="Unassembled WGS sequence"/>
</dbReference>
<evidence type="ECO:0000313" key="2">
    <source>
        <dbReference type="EMBL" id="SIS42718.1"/>
    </source>
</evidence>
<dbReference type="InterPro" id="IPR001296">
    <property type="entry name" value="Glyco_trans_1"/>
</dbReference>
<dbReference type="EMBL" id="FTOB01000001">
    <property type="protein sequence ID" value="SIS42718.1"/>
    <property type="molecule type" value="Genomic_DNA"/>
</dbReference>
<dbReference type="PANTHER" id="PTHR45947">
    <property type="entry name" value="SULFOQUINOVOSYL TRANSFERASE SQD2"/>
    <property type="match status" value="1"/>
</dbReference>
<keyword evidence="3" id="KW-1185">Reference proteome</keyword>
<reference evidence="2 3" key="1">
    <citation type="submission" date="2017-01" db="EMBL/GenBank/DDBJ databases">
        <authorList>
            <person name="Varghese N."/>
            <person name="Submissions S."/>
        </authorList>
    </citation>
    <scope>NUCLEOTIDE SEQUENCE [LARGE SCALE GENOMIC DNA]</scope>
    <source>
        <strain evidence="2 3">DSM 2061</strain>
    </source>
</reference>
<accession>A0ABY1KJU5</accession>
<dbReference type="PANTHER" id="PTHR45947:SF3">
    <property type="entry name" value="SULFOQUINOVOSYL TRANSFERASE SQD2"/>
    <property type="match status" value="1"/>
</dbReference>
<evidence type="ECO:0000313" key="3">
    <source>
        <dbReference type="Proteomes" id="UP000185728"/>
    </source>
</evidence>
<dbReference type="CDD" id="cd03801">
    <property type="entry name" value="GT4_PimA-like"/>
    <property type="match status" value="1"/>
</dbReference>